<feature type="domain" description="UspA" evidence="2">
    <location>
        <begin position="1"/>
        <end position="143"/>
    </location>
</feature>
<evidence type="ECO:0000256" key="1">
    <source>
        <dbReference type="ARBA" id="ARBA00008791"/>
    </source>
</evidence>
<comment type="similarity">
    <text evidence="1">Belongs to the universal stress protein A family.</text>
</comment>
<dbReference type="InterPro" id="IPR006015">
    <property type="entry name" value="Universal_stress_UspA"/>
</dbReference>
<dbReference type="EMBL" id="LMWS01000057">
    <property type="protein sequence ID" value="KUN33268.1"/>
    <property type="molecule type" value="Genomic_DNA"/>
</dbReference>
<dbReference type="InterPro" id="IPR014729">
    <property type="entry name" value="Rossmann-like_a/b/a_fold"/>
</dbReference>
<name>A0A124HPT9_9ACTN</name>
<comment type="caution">
    <text evidence="3">The sequence shown here is derived from an EMBL/GenBank/DDBJ whole genome shotgun (WGS) entry which is preliminary data.</text>
</comment>
<feature type="domain" description="UspA" evidence="2">
    <location>
        <begin position="164"/>
        <end position="303"/>
    </location>
</feature>
<dbReference type="SUPFAM" id="SSF52402">
    <property type="entry name" value="Adenine nucleotide alpha hydrolases-like"/>
    <property type="match status" value="2"/>
</dbReference>
<proteinExistence type="inferred from homology"/>
<dbReference type="RefSeq" id="WP_067241639.1">
    <property type="nucleotide sequence ID" value="NZ_KQ948566.1"/>
</dbReference>
<dbReference type="Pfam" id="PF00582">
    <property type="entry name" value="Usp"/>
    <property type="match status" value="2"/>
</dbReference>
<dbReference type="PANTHER" id="PTHR46268">
    <property type="entry name" value="STRESS RESPONSE PROTEIN NHAX"/>
    <property type="match status" value="1"/>
</dbReference>
<dbReference type="Gene3D" id="3.40.50.620">
    <property type="entry name" value="HUPs"/>
    <property type="match status" value="2"/>
</dbReference>
<evidence type="ECO:0000313" key="4">
    <source>
        <dbReference type="Proteomes" id="UP000053271"/>
    </source>
</evidence>
<dbReference type="Proteomes" id="UP000053271">
    <property type="component" value="Unassembled WGS sequence"/>
</dbReference>
<evidence type="ECO:0000313" key="3">
    <source>
        <dbReference type="EMBL" id="KUN33268.1"/>
    </source>
</evidence>
<evidence type="ECO:0000259" key="2">
    <source>
        <dbReference type="Pfam" id="PF00582"/>
    </source>
</evidence>
<dbReference type="STRING" id="68231.AQJ30_34235"/>
<dbReference type="PRINTS" id="PR01438">
    <property type="entry name" value="UNVRSLSTRESS"/>
</dbReference>
<sequence>MPRTITAGLDGSPESLTAADWAAREALFRDVPLRLVHAVGPKPYVHVSADGVPRTSLSQDPQMRWADHMLREAEATVARRHPGLRIITDRLAEEPVPALLGAAGRADLLVLGSRGLSSVTGFLAGSVAQAVVAGSSQPVVLVRGGLRPEDEHHTGAFASGAAPFRDVVLGLDTAAPDDTVIEFAFQAASQRAAGLRVVHGRCPDLPYYDHGGDLNAELHDELTGDMHRALSKALEPWRHEFPGVQVTEQAVIGRAGSHLVEASRDASLLVVGRRRRRAAIGAAIGPVTHAVLHHATAPVAVVPHL</sequence>
<reference evidence="3 4" key="1">
    <citation type="submission" date="2015-10" db="EMBL/GenBank/DDBJ databases">
        <title>Draft genome sequence of Streptomyces longwoodensis DSM 41677, type strain for the species Streptomyces longwoodensis.</title>
        <authorList>
            <person name="Ruckert C."/>
            <person name="Winkler A."/>
            <person name="Kalinowski J."/>
            <person name="Kampfer P."/>
            <person name="Glaeser S."/>
        </authorList>
    </citation>
    <scope>NUCLEOTIDE SEQUENCE [LARGE SCALE GENOMIC DNA]</scope>
    <source>
        <strain evidence="3 4">DSM 41677</strain>
    </source>
</reference>
<dbReference type="GeneID" id="91429638"/>
<dbReference type="PANTHER" id="PTHR46268:SF6">
    <property type="entry name" value="UNIVERSAL STRESS PROTEIN UP12"/>
    <property type="match status" value="1"/>
</dbReference>
<dbReference type="AlphaFoldDB" id="A0A124HPT9"/>
<keyword evidence="4" id="KW-1185">Reference proteome</keyword>
<organism evidence="3 4">
    <name type="scientific">Streptomyces longwoodensis</name>
    <dbReference type="NCBI Taxonomy" id="68231"/>
    <lineage>
        <taxon>Bacteria</taxon>
        <taxon>Bacillati</taxon>
        <taxon>Actinomycetota</taxon>
        <taxon>Actinomycetes</taxon>
        <taxon>Kitasatosporales</taxon>
        <taxon>Streptomycetaceae</taxon>
        <taxon>Streptomyces</taxon>
    </lineage>
</organism>
<dbReference type="InterPro" id="IPR006016">
    <property type="entry name" value="UspA"/>
</dbReference>
<gene>
    <name evidence="3" type="ORF">AQJ30_34235</name>
</gene>
<protein>
    <submittedName>
        <fullName evidence="3">Stress-inducible protein</fullName>
    </submittedName>
</protein>
<accession>A0A124HPT9</accession>